<dbReference type="EMBL" id="AWEY01000039">
    <property type="protein sequence ID" value="ERK38279.1"/>
    <property type="molecule type" value="Genomic_DNA"/>
</dbReference>
<dbReference type="PANTHER" id="PTHR41775:SF1">
    <property type="entry name" value="PEPTIDASE M6-LIKE DOMAIN-CONTAINING PROTEIN"/>
    <property type="match status" value="1"/>
</dbReference>
<feature type="domain" description="Peptidase M6-like" evidence="1">
    <location>
        <begin position="19"/>
        <end position="266"/>
    </location>
</feature>
<dbReference type="GO" id="GO:0006508">
    <property type="term" value="P:proteolysis"/>
    <property type="evidence" value="ECO:0007669"/>
    <property type="project" value="UniProtKB-KW"/>
</dbReference>
<keyword evidence="2" id="KW-0482">Metalloprotease</keyword>
<dbReference type="Pfam" id="PF05547">
    <property type="entry name" value="Peptidase_M6"/>
    <property type="match status" value="1"/>
</dbReference>
<dbReference type="EC" id="3.4.24.-" evidence="2"/>
<accession>U2P3K4</accession>
<reference evidence="2 3" key="1">
    <citation type="submission" date="2013-08" db="EMBL/GenBank/DDBJ databases">
        <authorList>
            <person name="Durkin A.S."/>
            <person name="Haft D.R."/>
            <person name="McCorrison J."/>
            <person name="Torralba M."/>
            <person name="Gillis M."/>
            <person name="Haft D.H."/>
            <person name="Methe B."/>
            <person name="Sutton G."/>
            <person name="Nelson K.E."/>
        </authorList>
    </citation>
    <scope>NUCLEOTIDE SEQUENCE [LARGE SCALE GENOMIC DNA]</scope>
    <source>
        <strain evidence="2 3">F0067</strain>
    </source>
</reference>
<organism evidence="2 3">
    <name type="scientific">Segatella baroniae F0067</name>
    <dbReference type="NCBI Taxonomy" id="1115809"/>
    <lineage>
        <taxon>Bacteria</taxon>
        <taxon>Pseudomonadati</taxon>
        <taxon>Bacteroidota</taxon>
        <taxon>Bacteroidia</taxon>
        <taxon>Bacteroidales</taxon>
        <taxon>Prevotellaceae</taxon>
        <taxon>Segatella</taxon>
    </lineage>
</organism>
<keyword evidence="2" id="KW-0645">Protease</keyword>
<keyword evidence="3" id="KW-1185">Reference proteome</keyword>
<name>U2P3K4_9BACT</name>
<comment type="caution">
    <text evidence="2">The sequence shown here is derived from an EMBL/GenBank/DDBJ whole genome shotgun (WGS) entry which is preliminary data.</text>
</comment>
<dbReference type="Proteomes" id="UP000016648">
    <property type="component" value="Unassembled WGS sequence"/>
</dbReference>
<gene>
    <name evidence="2" type="ORF">HMPREF9135_0916</name>
</gene>
<evidence type="ECO:0000313" key="2">
    <source>
        <dbReference type="EMBL" id="ERK38279.1"/>
    </source>
</evidence>
<keyword evidence="2" id="KW-0378">Hydrolase</keyword>
<evidence type="ECO:0000259" key="1">
    <source>
        <dbReference type="Pfam" id="PF05547"/>
    </source>
</evidence>
<dbReference type="AlphaFoldDB" id="U2P3K4"/>
<protein>
    <submittedName>
        <fullName evidence="2">M6 family metalloprotease domain protein</fullName>
        <ecNumber evidence="2">3.4.24.-</ecNumber>
    </submittedName>
</protein>
<dbReference type="InterPro" id="IPR008757">
    <property type="entry name" value="Peptidase_M6-like_domain"/>
</dbReference>
<sequence>MSTRAIKTDGTACIPTGLGRDKVIRIPVVLAEFTDRKFTVKQTRKAFTQFFNAQTALEDLGNGNHKNHGSVKTYFHDMSQGEFVLQFDIYGTVELPHTMGYYGGQHPNDNKDERSAEMVLDATRLIKDSISDASIYDANGDGFIDCVYVIYAGLGQNHGGEANTVWACTSRVSGELGNRKLGYYSVGSELQPFKVSKTSDDMCIAGIGVTCHELSHAMGLPDIYPLTNTSGFGNHNQNMEYWDLMDGGEYRSNGWRPTPYTAWEKSQFGWPVAIKELDKSQHVTMPAPGKGDEIVYKIPNHNDPNEYFLLENIQENGWNQGAQGHGLLMYHVYFSSPDVNPFLSVNATKGKPNMAIVPADGRCYSYDLLPNNSSAKNIYFNELAGDPFPGHANTTELTDLSNVPNFHWYTQDATAMKSTLNPEYFKTDFALKNIVEADGAISFDFYKNISTALSPILKSNDLKTSIYDLNGLYMGKDLRKLPQGIYIVNRKKVVVQ</sequence>
<proteinExistence type="predicted"/>
<dbReference type="GO" id="GO:0008237">
    <property type="term" value="F:metallopeptidase activity"/>
    <property type="evidence" value="ECO:0007669"/>
    <property type="project" value="UniProtKB-KW"/>
</dbReference>
<dbReference type="PATRIC" id="fig|1115809.3.peg.2355"/>
<dbReference type="NCBIfam" id="TIGR03296">
    <property type="entry name" value="M6dom_TIGR03296"/>
    <property type="match status" value="1"/>
</dbReference>
<dbReference type="PANTHER" id="PTHR41775">
    <property type="entry name" value="SECRETED PROTEIN-RELATED"/>
    <property type="match status" value="1"/>
</dbReference>
<evidence type="ECO:0000313" key="3">
    <source>
        <dbReference type="Proteomes" id="UP000016648"/>
    </source>
</evidence>